<evidence type="ECO:0000256" key="2">
    <source>
        <dbReference type="ARBA" id="ARBA00023012"/>
    </source>
</evidence>
<dbReference type="GO" id="GO:0006355">
    <property type="term" value="P:regulation of DNA-templated transcription"/>
    <property type="evidence" value="ECO:0007669"/>
    <property type="project" value="TreeGrafter"/>
</dbReference>
<gene>
    <name evidence="8" type="ORF">AWU65_19385</name>
</gene>
<comment type="caution">
    <text evidence="8">The sequence shown here is derived from an EMBL/GenBank/DDBJ whole genome shotgun (WGS) entry which is preliminary data.</text>
</comment>
<dbReference type="OrthoDB" id="2690598at2"/>
<accession>A0A163L9S1</accession>
<dbReference type="GO" id="GO:0005829">
    <property type="term" value="C:cytosol"/>
    <property type="evidence" value="ECO:0007669"/>
    <property type="project" value="TreeGrafter"/>
</dbReference>
<dbReference type="RefSeq" id="WP_006209307.1">
    <property type="nucleotide sequence ID" value="NZ_CBCSBX010000014.1"/>
</dbReference>
<dbReference type="InterPro" id="IPR039420">
    <property type="entry name" value="WalR-like"/>
</dbReference>
<name>A0A163L9S1_9BACL</name>
<protein>
    <submittedName>
        <fullName evidence="8">Response regulator</fullName>
    </submittedName>
</protein>
<evidence type="ECO:0000256" key="6">
    <source>
        <dbReference type="PROSITE-ProRule" id="PRU00169"/>
    </source>
</evidence>
<dbReference type="SMART" id="SM00448">
    <property type="entry name" value="REC"/>
    <property type="match status" value="1"/>
</dbReference>
<dbReference type="AlphaFoldDB" id="A0A163L9S1"/>
<dbReference type="PANTHER" id="PTHR48111">
    <property type="entry name" value="REGULATOR OF RPOS"/>
    <property type="match status" value="1"/>
</dbReference>
<evidence type="ECO:0000313" key="8">
    <source>
        <dbReference type="EMBL" id="KZS47926.1"/>
    </source>
</evidence>
<feature type="domain" description="Response regulatory" evidence="7">
    <location>
        <begin position="151"/>
        <end position="267"/>
    </location>
</feature>
<keyword evidence="4" id="KW-0238">DNA-binding</keyword>
<dbReference type="Proteomes" id="UP000076796">
    <property type="component" value="Unassembled WGS sequence"/>
</dbReference>
<organism evidence="8 9">
    <name type="scientific">Paenibacillus glucanolyticus</name>
    <dbReference type="NCBI Taxonomy" id="59843"/>
    <lineage>
        <taxon>Bacteria</taxon>
        <taxon>Bacillati</taxon>
        <taxon>Bacillota</taxon>
        <taxon>Bacilli</taxon>
        <taxon>Bacillales</taxon>
        <taxon>Paenibacillaceae</taxon>
        <taxon>Paenibacillus</taxon>
    </lineage>
</organism>
<keyword evidence="2" id="KW-0902">Two-component regulatory system</keyword>
<evidence type="ECO:0000313" key="9">
    <source>
        <dbReference type="Proteomes" id="UP000076796"/>
    </source>
</evidence>
<keyword evidence="9" id="KW-1185">Reference proteome</keyword>
<proteinExistence type="predicted"/>
<dbReference type="GO" id="GO:0032993">
    <property type="term" value="C:protein-DNA complex"/>
    <property type="evidence" value="ECO:0007669"/>
    <property type="project" value="TreeGrafter"/>
</dbReference>
<reference evidence="8" key="1">
    <citation type="journal article" date="2016" name="Genome Announc.">
        <title>Draft genomes of two strains of Paenibacillus glucanolyticus with capability to degrade lignocellulose.</title>
        <authorList>
            <person name="Mathews S.L."/>
            <person name="Pawlak J."/>
            <person name="Grunden A.M."/>
        </authorList>
    </citation>
    <scope>NUCLEOTIDE SEQUENCE [LARGE SCALE GENOMIC DNA]</scope>
    <source>
        <strain evidence="8">SLM1</strain>
    </source>
</reference>
<evidence type="ECO:0000256" key="3">
    <source>
        <dbReference type="ARBA" id="ARBA00023015"/>
    </source>
</evidence>
<evidence type="ECO:0000256" key="1">
    <source>
        <dbReference type="ARBA" id="ARBA00022553"/>
    </source>
</evidence>
<dbReference type="STRING" id="59843.A3958_18795"/>
<dbReference type="GeneID" id="97556583"/>
<dbReference type="PANTHER" id="PTHR48111:SF1">
    <property type="entry name" value="TWO-COMPONENT RESPONSE REGULATOR ORR33"/>
    <property type="match status" value="1"/>
</dbReference>
<keyword evidence="3" id="KW-0805">Transcription regulation</keyword>
<dbReference type="InterPro" id="IPR011006">
    <property type="entry name" value="CheY-like_superfamily"/>
</dbReference>
<sequence length="268" mass="30006">MSQSATLQRVQAVDFYGRLEEEVRGHRNGTALLFLYCAGDPSGTDAELTEVQSFVDQLSGVNSEVLRDVSTGVLALTLPGYTLDAAHYQALLLKQHLQGRLEQSDPRITLAALTETPSTQTMKQMAEAARLSTSSDIHIFTQEEADRDQSRILIVDQDATVREFLQIRLAMQGYETLEAVDGLEALDLIPKWEPDLVLTELNLHGIDGLPFIHHIQQLKVKEPPKIVVLTEKRVEQTISQCFQNGVDDYVTKPFSPVELDARIRRCLH</sequence>
<evidence type="ECO:0000259" key="7">
    <source>
        <dbReference type="PROSITE" id="PS50110"/>
    </source>
</evidence>
<dbReference type="SUPFAM" id="SSF52172">
    <property type="entry name" value="CheY-like"/>
    <property type="match status" value="1"/>
</dbReference>
<dbReference type="EMBL" id="LWMH01000001">
    <property type="protein sequence ID" value="KZS47926.1"/>
    <property type="molecule type" value="Genomic_DNA"/>
</dbReference>
<keyword evidence="5" id="KW-0804">Transcription</keyword>
<comment type="caution">
    <text evidence="6">Lacks conserved residue(s) required for the propagation of feature annotation.</text>
</comment>
<dbReference type="Gene3D" id="3.40.50.2300">
    <property type="match status" value="1"/>
</dbReference>
<evidence type="ECO:0000256" key="4">
    <source>
        <dbReference type="ARBA" id="ARBA00023125"/>
    </source>
</evidence>
<dbReference type="GO" id="GO:0000156">
    <property type="term" value="F:phosphorelay response regulator activity"/>
    <property type="evidence" value="ECO:0007669"/>
    <property type="project" value="TreeGrafter"/>
</dbReference>
<dbReference type="GO" id="GO:0000976">
    <property type="term" value="F:transcription cis-regulatory region binding"/>
    <property type="evidence" value="ECO:0007669"/>
    <property type="project" value="TreeGrafter"/>
</dbReference>
<evidence type="ECO:0000256" key="5">
    <source>
        <dbReference type="ARBA" id="ARBA00023163"/>
    </source>
</evidence>
<dbReference type="Pfam" id="PF00072">
    <property type="entry name" value="Response_reg"/>
    <property type="match status" value="1"/>
</dbReference>
<keyword evidence="1" id="KW-0597">Phosphoprotein</keyword>
<dbReference type="KEGG" id="pglu:A3958_18795"/>
<dbReference type="InterPro" id="IPR001789">
    <property type="entry name" value="Sig_transdc_resp-reg_receiver"/>
</dbReference>
<dbReference type="PROSITE" id="PS50110">
    <property type="entry name" value="RESPONSE_REGULATORY"/>
    <property type="match status" value="1"/>
</dbReference>